<dbReference type="FunFam" id="1.10.10.60:FF:000141">
    <property type="entry name" value="TetR family transcriptional regulator"/>
    <property type="match status" value="1"/>
</dbReference>
<dbReference type="InterPro" id="IPR001647">
    <property type="entry name" value="HTH_TetR"/>
</dbReference>
<dbReference type="EMBL" id="FQWY01000030">
    <property type="protein sequence ID" value="SHH09276.1"/>
    <property type="molecule type" value="Genomic_DNA"/>
</dbReference>
<dbReference type="InterPro" id="IPR041490">
    <property type="entry name" value="KstR2_TetR_C"/>
</dbReference>
<keyword evidence="1" id="KW-0805">Transcription regulation</keyword>
<keyword evidence="8" id="KW-1185">Reference proteome</keyword>
<keyword evidence="5" id="KW-0812">Transmembrane</keyword>
<dbReference type="Proteomes" id="UP000242329">
    <property type="component" value="Unassembled WGS sequence"/>
</dbReference>
<dbReference type="AlphaFoldDB" id="A0A1M5Q5R9"/>
<dbReference type="Gene3D" id="1.10.357.10">
    <property type="entry name" value="Tetracycline Repressor, domain 2"/>
    <property type="match status" value="1"/>
</dbReference>
<feature type="transmembrane region" description="Helical" evidence="5">
    <location>
        <begin position="152"/>
        <end position="174"/>
    </location>
</feature>
<feature type="domain" description="HTH tetR-type" evidence="6">
    <location>
        <begin position="11"/>
        <end position="71"/>
    </location>
</feature>
<proteinExistence type="predicted"/>
<dbReference type="SUPFAM" id="SSF48498">
    <property type="entry name" value="Tetracyclin repressor-like, C-terminal domain"/>
    <property type="match status" value="1"/>
</dbReference>
<dbReference type="STRING" id="1123382.SAMN02745221_01661"/>
<evidence type="ECO:0000313" key="7">
    <source>
        <dbReference type="EMBL" id="SHH09276.1"/>
    </source>
</evidence>
<dbReference type="GO" id="GO:0000976">
    <property type="term" value="F:transcription cis-regulatory region binding"/>
    <property type="evidence" value="ECO:0007669"/>
    <property type="project" value="TreeGrafter"/>
</dbReference>
<keyword evidence="2 4" id="KW-0238">DNA-binding</keyword>
<dbReference type="Gene3D" id="1.10.10.60">
    <property type="entry name" value="Homeodomain-like"/>
    <property type="match status" value="1"/>
</dbReference>
<dbReference type="GO" id="GO:0045892">
    <property type="term" value="P:negative regulation of DNA-templated transcription"/>
    <property type="evidence" value="ECO:0007669"/>
    <property type="project" value="UniProtKB-ARBA"/>
</dbReference>
<dbReference type="PROSITE" id="PS50977">
    <property type="entry name" value="HTH_TETR_2"/>
    <property type="match status" value="1"/>
</dbReference>
<evidence type="ECO:0000256" key="2">
    <source>
        <dbReference type="ARBA" id="ARBA00023125"/>
    </source>
</evidence>
<dbReference type="PANTHER" id="PTHR30055">
    <property type="entry name" value="HTH-TYPE TRANSCRIPTIONAL REGULATOR RUTR"/>
    <property type="match status" value="1"/>
</dbReference>
<dbReference type="InterPro" id="IPR036271">
    <property type="entry name" value="Tet_transcr_reg_TetR-rel_C_sf"/>
</dbReference>
<evidence type="ECO:0000256" key="5">
    <source>
        <dbReference type="SAM" id="Phobius"/>
    </source>
</evidence>
<dbReference type="Pfam" id="PF00440">
    <property type="entry name" value="TetR_N"/>
    <property type="match status" value="1"/>
</dbReference>
<dbReference type="SUPFAM" id="SSF46689">
    <property type="entry name" value="Homeodomain-like"/>
    <property type="match status" value="1"/>
</dbReference>
<evidence type="ECO:0000256" key="3">
    <source>
        <dbReference type="ARBA" id="ARBA00023163"/>
    </source>
</evidence>
<dbReference type="InterPro" id="IPR009057">
    <property type="entry name" value="Homeodomain-like_sf"/>
</dbReference>
<keyword evidence="3" id="KW-0804">Transcription</keyword>
<reference evidence="8" key="1">
    <citation type="submission" date="2016-11" db="EMBL/GenBank/DDBJ databases">
        <authorList>
            <person name="Varghese N."/>
            <person name="Submissions S."/>
        </authorList>
    </citation>
    <scope>NUCLEOTIDE SEQUENCE [LARGE SCALE GENOMIC DNA]</scope>
    <source>
        <strain evidence="8">DSM 11003</strain>
    </source>
</reference>
<dbReference type="PRINTS" id="PR00455">
    <property type="entry name" value="HTHTETR"/>
</dbReference>
<gene>
    <name evidence="7" type="ORF">SAMN02745221_01661</name>
</gene>
<evidence type="ECO:0000256" key="1">
    <source>
        <dbReference type="ARBA" id="ARBA00023015"/>
    </source>
</evidence>
<dbReference type="InterPro" id="IPR050109">
    <property type="entry name" value="HTH-type_TetR-like_transc_reg"/>
</dbReference>
<evidence type="ECO:0000313" key="8">
    <source>
        <dbReference type="Proteomes" id="UP000242329"/>
    </source>
</evidence>
<evidence type="ECO:0000259" key="6">
    <source>
        <dbReference type="PROSITE" id="PS50977"/>
    </source>
</evidence>
<accession>A0A1M5Q5R9</accession>
<keyword evidence="5" id="KW-0472">Membrane</keyword>
<keyword evidence="5" id="KW-1133">Transmembrane helix</keyword>
<dbReference type="OrthoDB" id="9780824at2"/>
<feature type="DNA-binding region" description="H-T-H motif" evidence="4">
    <location>
        <begin position="34"/>
        <end position="53"/>
    </location>
</feature>
<protein>
    <submittedName>
        <fullName evidence="7">Transcriptional regulator, TetR family</fullName>
    </submittedName>
</protein>
<dbReference type="GO" id="GO:0003700">
    <property type="term" value="F:DNA-binding transcription factor activity"/>
    <property type="evidence" value="ECO:0007669"/>
    <property type="project" value="TreeGrafter"/>
</dbReference>
<organism evidence="7 8">
    <name type="scientific">Thermosyntropha lipolytica DSM 11003</name>
    <dbReference type="NCBI Taxonomy" id="1123382"/>
    <lineage>
        <taxon>Bacteria</taxon>
        <taxon>Bacillati</taxon>
        <taxon>Bacillota</taxon>
        <taxon>Clostridia</taxon>
        <taxon>Eubacteriales</taxon>
        <taxon>Syntrophomonadaceae</taxon>
        <taxon>Thermosyntropha</taxon>
    </lineage>
</organism>
<dbReference type="Pfam" id="PF17932">
    <property type="entry name" value="TetR_C_24"/>
    <property type="match status" value="1"/>
</dbReference>
<name>A0A1M5Q5R9_9FIRM</name>
<sequence>MSRMREMDDKKAKRELILDAAVRVFSRRGYHEARMEEIALEAGIGKGTIYEYFDSKLTLFQEVLGRSRDIYYNSLAIENENSLSLREKIRLVFLSHIRFCQENKELTRVVFWDTEIMDEELKAWSYEKRKEKERMLSEVIEKAMEAGEIRGINPYALTLVITGALGALWLPIVLEEWSGDAESLAGELTDIIFEGIKG</sequence>
<dbReference type="PANTHER" id="PTHR30055:SF234">
    <property type="entry name" value="HTH-TYPE TRANSCRIPTIONAL REGULATOR BETI"/>
    <property type="match status" value="1"/>
</dbReference>
<evidence type="ECO:0000256" key="4">
    <source>
        <dbReference type="PROSITE-ProRule" id="PRU00335"/>
    </source>
</evidence>